<dbReference type="Gramene" id="mRNA:HanXRQr2_Chr07g0280821">
    <property type="protein sequence ID" value="mRNA:HanXRQr2_Chr07g0280821"/>
    <property type="gene ID" value="HanXRQr2_Chr07g0280821"/>
</dbReference>
<reference evidence="1" key="1">
    <citation type="journal article" date="2017" name="Nature">
        <title>The sunflower genome provides insights into oil metabolism, flowering and Asterid evolution.</title>
        <authorList>
            <person name="Badouin H."/>
            <person name="Gouzy J."/>
            <person name="Grassa C.J."/>
            <person name="Murat F."/>
            <person name="Staton S.E."/>
            <person name="Cottret L."/>
            <person name="Lelandais-Briere C."/>
            <person name="Owens G.L."/>
            <person name="Carrere S."/>
            <person name="Mayjonade B."/>
            <person name="Legrand L."/>
            <person name="Gill N."/>
            <person name="Kane N.C."/>
            <person name="Bowers J.E."/>
            <person name="Hubner S."/>
            <person name="Bellec A."/>
            <person name="Berard A."/>
            <person name="Berges H."/>
            <person name="Blanchet N."/>
            <person name="Boniface M.C."/>
            <person name="Brunel D."/>
            <person name="Catrice O."/>
            <person name="Chaidir N."/>
            <person name="Claudel C."/>
            <person name="Donnadieu C."/>
            <person name="Faraut T."/>
            <person name="Fievet G."/>
            <person name="Helmstetter N."/>
            <person name="King M."/>
            <person name="Knapp S.J."/>
            <person name="Lai Z."/>
            <person name="Le Paslier M.C."/>
            <person name="Lippi Y."/>
            <person name="Lorenzon L."/>
            <person name="Mandel J.R."/>
            <person name="Marage G."/>
            <person name="Marchand G."/>
            <person name="Marquand E."/>
            <person name="Bret-Mestries E."/>
            <person name="Morien E."/>
            <person name="Nambeesan S."/>
            <person name="Nguyen T."/>
            <person name="Pegot-Espagnet P."/>
            <person name="Pouilly N."/>
            <person name="Raftis F."/>
            <person name="Sallet E."/>
            <person name="Schiex T."/>
            <person name="Thomas J."/>
            <person name="Vandecasteele C."/>
            <person name="Vares D."/>
            <person name="Vear F."/>
            <person name="Vautrin S."/>
            <person name="Crespi M."/>
            <person name="Mangin B."/>
            <person name="Burke J.M."/>
            <person name="Salse J."/>
            <person name="Munos S."/>
            <person name="Vincourt P."/>
            <person name="Rieseberg L.H."/>
            <person name="Langlade N.B."/>
        </authorList>
    </citation>
    <scope>NUCLEOTIDE SEQUENCE</scope>
    <source>
        <tissue evidence="1">Leaves</tissue>
    </source>
</reference>
<gene>
    <name evidence="1" type="ORF">HanXRQr2_Chr07g0280821</name>
</gene>
<dbReference type="EMBL" id="MNCJ02000322">
    <property type="protein sequence ID" value="KAF5797462.1"/>
    <property type="molecule type" value="Genomic_DNA"/>
</dbReference>
<name>A0A9K3IIP9_HELAN</name>
<reference evidence="1" key="2">
    <citation type="submission" date="2020-06" db="EMBL/GenBank/DDBJ databases">
        <title>Helianthus annuus Genome sequencing and assembly Release 2.</title>
        <authorList>
            <person name="Gouzy J."/>
            <person name="Langlade N."/>
            <person name="Munos S."/>
        </authorList>
    </citation>
    <scope>NUCLEOTIDE SEQUENCE</scope>
    <source>
        <tissue evidence="1">Leaves</tissue>
    </source>
</reference>
<accession>A0A9K3IIP9</accession>
<organism evidence="1 2">
    <name type="scientific">Helianthus annuus</name>
    <name type="common">Common sunflower</name>
    <dbReference type="NCBI Taxonomy" id="4232"/>
    <lineage>
        <taxon>Eukaryota</taxon>
        <taxon>Viridiplantae</taxon>
        <taxon>Streptophyta</taxon>
        <taxon>Embryophyta</taxon>
        <taxon>Tracheophyta</taxon>
        <taxon>Spermatophyta</taxon>
        <taxon>Magnoliopsida</taxon>
        <taxon>eudicotyledons</taxon>
        <taxon>Gunneridae</taxon>
        <taxon>Pentapetalae</taxon>
        <taxon>asterids</taxon>
        <taxon>campanulids</taxon>
        <taxon>Asterales</taxon>
        <taxon>Asteraceae</taxon>
        <taxon>Asteroideae</taxon>
        <taxon>Heliantheae alliance</taxon>
        <taxon>Heliantheae</taxon>
        <taxon>Helianthus</taxon>
    </lineage>
</organism>
<evidence type="ECO:0000313" key="1">
    <source>
        <dbReference type="EMBL" id="KAF5797462.1"/>
    </source>
</evidence>
<keyword evidence="2" id="KW-1185">Reference proteome</keyword>
<comment type="caution">
    <text evidence="1">The sequence shown here is derived from an EMBL/GenBank/DDBJ whole genome shotgun (WGS) entry which is preliminary data.</text>
</comment>
<dbReference type="AlphaFoldDB" id="A0A9K3IIP9"/>
<evidence type="ECO:0000313" key="2">
    <source>
        <dbReference type="Proteomes" id="UP000215914"/>
    </source>
</evidence>
<dbReference type="Proteomes" id="UP000215914">
    <property type="component" value="Unassembled WGS sequence"/>
</dbReference>
<sequence>MRGRGVVLMANSILNASELDGVVATLINVSRAVGHRGGYLECAQHVEEALGQEFDVSHCSVTDQDDAALARAKKAYDHLSLPVMDLVVKALEHDD</sequence>
<protein>
    <submittedName>
        <fullName evidence="1">Uncharacterized protein</fullName>
    </submittedName>
</protein>
<proteinExistence type="predicted"/>